<dbReference type="GO" id="GO:0031177">
    <property type="term" value="F:phosphopantetheine binding"/>
    <property type="evidence" value="ECO:0007669"/>
    <property type="project" value="TreeGrafter"/>
</dbReference>
<organism evidence="2 3">
    <name type="scientific">Didymodactylos carnosus</name>
    <dbReference type="NCBI Taxonomy" id="1234261"/>
    <lineage>
        <taxon>Eukaryota</taxon>
        <taxon>Metazoa</taxon>
        <taxon>Spiralia</taxon>
        <taxon>Gnathifera</taxon>
        <taxon>Rotifera</taxon>
        <taxon>Eurotatoria</taxon>
        <taxon>Bdelloidea</taxon>
        <taxon>Philodinida</taxon>
        <taxon>Philodinidae</taxon>
        <taxon>Didymodactylos</taxon>
    </lineage>
</organism>
<reference evidence="2" key="1">
    <citation type="submission" date="2021-02" db="EMBL/GenBank/DDBJ databases">
        <authorList>
            <person name="Nowell W R."/>
        </authorList>
    </citation>
    <scope>NUCLEOTIDE SEQUENCE</scope>
</reference>
<dbReference type="GO" id="GO:0044550">
    <property type="term" value="P:secondary metabolite biosynthetic process"/>
    <property type="evidence" value="ECO:0007669"/>
    <property type="project" value="TreeGrafter"/>
</dbReference>
<evidence type="ECO:0000259" key="1">
    <source>
        <dbReference type="Pfam" id="PF00501"/>
    </source>
</evidence>
<dbReference type="Pfam" id="PF00501">
    <property type="entry name" value="AMP-binding"/>
    <property type="match status" value="1"/>
</dbReference>
<evidence type="ECO:0000313" key="3">
    <source>
        <dbReference type="Proteomes" id="UP000681722"/>
    </source>
</evidence>
<sequence>MTCLFEYSTDLFQRSTIETICQRFQVLLKQLFTSSFDLEKQPVYELSILLPDELKLIHDINETHVDYRRETRCIHHDFVDSAQENWQKMSIILDEQSLTYAETLYYVQKLSVHLIQEYQVKPQQIICQCIERSIEMILGILTILSIGAIYTPLSPNDPSGRLYSLLSDMQAHYVLIHTLTEEKFAFKSN</sequence>
<evidence type="ECO:0000313" key="2">
    <source>
        <dbReference type="EMBL" id="CAF4600495.1"/>
    </source>
</evidence>
<feature type="non-terminal residue" evidence="2">
    <location>
        <position position="189"/>
    </location>
</feature>
<protein>
    <recommendedName>
        <fullName evidence="1">AMP-dependent synthetase/ligase domain-containing protein</fullName>
    </recommendedName>
</protein>
<dbReference type="GO" id="GO:0043041">
    <property type="term" value="P:amino acid activation for nonribosomal peptide biosynthetic process"/>
    <property type="evidence" value="ECO:0007669"/>
    <property type="project" value="TreeGrafter"/>
</dbReference>
<name>A0A8S2Z6I2_9BILA</name>
<accession>A0A8S2Z6I2</accession>
<dbReference type="PANTHER" id="PTHR45527:SF1">
    <property type="entry name" value="FATTY ACID SYNTHASE"/>
    <property type="match status" value="1"/>
</dbReference>
<feature type="domain" description="AMP-dependent synthetase/ligase" evidence="1">
    <location>
        <begin position="81"/>
        <end position="178"/>
    </location>
</feature>
<dbReference type="SUPFAM" id="SSF56801">
    <property type="entry name" value="Acetyl-CoA synthetase-like"/>
    <property type="match status" value="1"/>
</dbReference>
<dbReference type="EMBL" id="CAJOBC010127533">
    <property type="protein sequence ID" value="CAF4600495.1"/>
    <property type="molecule type" value="Genomic_DNA"/>
</dbReference>
<dbReference type="AlphaFoldDB" id="A0A8S2Z6I2"/>
<dbReference type="InterPro" id="IPR000873">
    <property type="entry name" value="AMP-dep_synth/lig_dom"/>
</dbReference>
<proteinExistence type="predicted"/>
<dbReference type="GO" id="GO:0005737">
    <property type="term" value="C:cytoplasm"/>
    <property type="evidence" value="ECO:0007669"/>
    <property type="project" value="TreeGrafter"/>
</dbReference>
<dbReference type="Gene3D" id="3.40.50.980">
    <property type="match status" value="2"/>
</dbReference>
<dbReference type="Proteomes" id="UP000681722">
    <property type="component" value="Unassembled WGS sequence"/>
</dbReference>
<dbReference type="OrthoDB" id="416786at2759"/>
<comment type="caution">
    <text evidence="2">The sequence shown here is derived from an EMBL/GenBank/DDBJ whole genome shotgun (WGS) entry which is preliminary data.</text>
</comment>
<dbReference type="PANTHER" id="PTHR45527">
    <property type="entry name" value="NONRIBOSOMAL PEPTIDE SYNTHETASE"/>
    <property type="match status" value="1"/>
</dbReference>
<dbReference type="Gene3D" id="3.30.559.30">
    <property type="entry name" value="Nonribosomal peptide synthetase, condensation domain"/>
    <property type="match status" value="1"/>
</dbReference>
<gene>
    <name evidence="2" type="ORF">SRO942_LOCUS48845</name>
</gene>